<dbReference type="Gene3D" id="1.10.287.860">
    <property type="entry name" value="Nucleotidyltransferase"/>
    <property type="match status" value="1"/>
</dbReference>
<accession>A0A9D1I5M1</accession>
<reference evidence="1" key="1">
    <citation type="submission" date="2020-10" db="EMBL/GenBank/DDBJ databases">
        <authorList>
            <person name="Gilroy R."/>
        </authorList>
    </citation>
    <scope>NUCLEOTIDE SEQUENCE</scope>
    <source>
        <strain evidence="1">CHK195-4489</strain>
    </source>
</reference>
<evidence type="ECO:0000313" key="1">
    <source>
        <dbReference type="EMBL" id="HIU28678.1"/>
    </source>
</evidence>
<protein>
    <submittedName>
        <fullName evidence="1">RelA/SpoT domain protein</fullName>
    </submittedName>
</protein>
<gene>
    <name evidence="1" type="ORF">IAD50_00095</name>
</gene>
<feature type="non-terminal residue" evidence="1">
    <location>
        <position position="1"/>
    </location>
</feature>
<evidence type="ECO:0000313" key="2">
    <source>
        <dbReference type="Proteomes" id="UP000824089"/>
    </source>
</evidence>
<dbReference type="Proteomes" id="UP000824089">
    <property type="component" value="Unassembled WGS sequence"/>
</dbReference>
<dbReference type="EMBL" id="DVMM01000002">
    <property type="protein sequence ID" value="HIU28678.1"/>
    <property type="molecule type" value="Genomic_DNA"/>
</dbReference>
<sequence length="38" mass="4403">KDMPNEKLIRSELKRCADEIASVDLSMQTIRDIIRENA</sequence>
<dbReference type="AlphaFoldDB" id="A0A9D1I5M1"/>
<proteinExistence type="predicted"/>
<organism evidence="1 2">
    <name type="scientific">Candidatus Egerieisoma faecipullorum</name>
    <dbReference type="NCBI Taxonomy" id="2840963"/>
    <lineage>
        <taxon>Bacteria</taxon>
        <taxon>Bacillati</taxon>
        <taxon>Bacillota</taxon>
        <taxon>Clostridia</taxon>
        <taxon>Eubacteriales</taxon>
        <taxon>Clostridiaceae</taxon>
        <taxon>Clostridiaceae incertae sedis</taxon>
        <taxon>Candidatus Egerieisoma</taxon>
    </lineage>
</organism>
<reference evidence="1" key="2">
    <citation type="journal article" date="2021" name="PeerJ">
        <title>Extensive microbial diversity within the chicken gut microbiome revealed by metagenomics and culture.</title>
        <authorList>
            <person name="Gilroy R."/>
            <person name="Ravi A."/>
            <person name="Getino M."/>
            <person name="Pursley I."/>
            <person name="Horton D.L."/>
            <person name="Alikhan N.F."/>
            <person name="Baker D."/>
            <person name="Gharbi K."/>
            <person name="Hall N."/>
            <person name="Watson M."/>
            <person name="Adriaenssens E.M."/>
            <person name="Foster-Nyarko E."/>
            <person name="Jarju S."/>
            <person name="Secka A."/>
            <person name="Antonio M."/>
            <person name="Oren A."/>
            <person name="Chaudhuri R.R."/>
            <person name="La Ragione R."/>
            <person name="Hildebrand F."/>
            <person name="Pallen M.J."/>
        </authorList>
    </citation>
    <scope>NUCLEOTIDE SEQUENCE</scope>
    <source>
        <strain evidence="1">CHK195-4489</strain>
    </source>
</reference>
<comment type="caution">
    <text evidence="1">The sequence shown here is derived from an EMBL/GenBank/DDBJ whole genome shotgun (WGS) entry which is preliminary data.</text>
</comment>
<name>A0A9D1I5M1_9CLOT</name>